<dbReference type="InterPro" id="IPR001750">
    <property type="entry name" value="ND/Mrp_TM"/>
</dbReference>
<feature type="transmembrane region" description="Helical" evidence="6">
    <location>
        <begin position="6"/>
        <end position="29"/>
    </location>
</feature>
<feature type="transmembrane region" description="Helical" evidence="6">
    <location>
        <begin position="457"/>
        <end position="486"/>
    </location>
</feature>
<evidence type="ECO:0000313" key="9">
    <source>
        <dbReference type="EMBL" id="WJW67061.1"/>
    </source>
</evidence>
<feature type="transmembrane region" description="Helical" evidence="6">
    <location>
        <begin position="421"/>
        <end position="445"/>
    </location>
</feature>
<feature type="transmembrane region" description="Helical" evidence="6">
    <location>
        <begin position="176"/>
        <end position="197"/>
    </location>
</feature>
<feature type="transmembrane region" description="Helical" evidence="6">
    <location>
        <begin position="247"/>
        <end position="266"/>
    </location>
</feature>
<evidence type="ECO:0000256" key="1">
    <source>
        <dbReference type="ARBA" id="ARBA00004127"/>
    </source>
</evidence>
<feature type="transmembrane region" description="Helical" evidence="6">
    <location>
        <begin position="36"/>
        <end position="59"/>
    </location>
</feature>
<feature type="transmembrane region" description="Helical" evidence="6">
    <location>
        <begin position="382"/>
        <end position="401"/>
    </location>
</feature>
<feature type="transmembrane region" description="Helical" evidence="6">
    <location>
        <begin position="120"/>
        <end position="139"/>
    </location>
</feature>
<dbReference type="RefSeq" id="WP_341468956.1">
    <property type="nucleotide sequence ID" value="NZ_CP128399.1"/>
</dbReference>
<dbReference type="Proteomes" id="UP000521676">
    <property type="component" value="Unassembled WGS sequence"/>
</dbReference>
<gene>
    <name evidence="8" type="ORF">HXX08_04805</name>
    <name evidence="9" type="ORF">OZ401_000309</name>
</gene>
<feature type="transmembrane region" description="Helical" evidence="6">
    <location>
        <begin position="649"/>
        <end position="667"/>
    </location>
</feature>
<evidence type="ECO:0000256" key="3">
    <source>
        <dbReference type="ARBA" id="ARBA00022989"/>
    </source>
</evidence>
<keyword evidence="4 6" id="KW-0472">Membrane</keyword>
<evidence type="ECO:0000256" key="2">
    <source>
        <dbReference type="ARBA" id="ARBA00022692"/>
    </source>
</evidence>
<dbReference type="PANTHER" id="PTHR42829:SF1">
    <property type="entry name" value="INORGANIC CARBON TRANSPORTER SUBUNIT DABB-RELATED"/>
    <property type="match status" value="1"/>
</dbReference>
<dbReference type="EMBL" id="JACATZ010000001">
    <property type="protein sequence ID" value="NWJ45182.1"/>
    <property type="molecule type" value="Genomic_DNA"/>
</dbReference>
<feature type="transmembrane region" description="Helical" evidence="6">
    <location>
        <begin position="335"/>
        <end position="356"/>
    </location>
</feature>
<organism evidence="8 10">
    <name type="scientific">Candidatus Chlorohelix allophototropha</name>
    <dbReference type="NCBI Taxonomy" id="3003348"/>
    <lineage>
        <taxon>Bacteria</taxon>
        <taxon>Bacillati</taxon>
        <taxon>Chloroflexota</taxon>
        <taxon>Chloroflexia</taxon>
        <taxon>Candidatus Chloroheliales</taxon>
        <taxon>Candidatus Chloroheliaceae</taxon>
        <taxon>Candidatus Chlorohelix</taxon>
    </lineage>
</organism>
<dbReference type="Proteomes" id="UP001431572">
    <property type="component" value="Chromosome 1"/>
</dbReference>
<evidence type="ECO:0000256" key="4">
    <source>
        <dbReference type="ARBA" id="ARBA00023136"/>
    </source>
</evidence>
<feature type="transmembrane region" description="Helical" evidence="6">
    <location>
        <begin position="86"/>
        <end position="108"/>
    </location>
</feature>
<dbReference type="GO" id="GO:0015990">
    <property type="term" value="P:electron transport coupled proton transport"/>
    <property type="evidence" value="ECO:0007669"/>
    <property type="project" value="TreeGrafter"/>
</dbReference>
<comment type="subcellular location">
    <subcellularLocation>
        <location evidence="1">Endomembrane system</location>
        <topology evidence="1">Multi-pass membrane protein</topology>
    </subcellularLocation>
    <subcellularLocation>
        <location evidence="5">Membrane</location>
        <topology evidence="5">Multi-pass membrane protein</topology>
    </subcellularLocation>
</comment>
<dbReference type="GO" id="GO:0003954">
    <property type="term" value="F:NADH dehydrogenase activity"/>
    <property type="evidence" value="ECO:0007669"/>
    <property type="project" value="TreeGrafter"/>
</dbReference>
<proteinExistence type="predicted"/>
<dbReference type="EMBL" id="CP128399">
    <property type="protein sequence ID" value="WJW67061.1"/>
    <property type="molecule type" value="Genomic_DNA"/>
</dbReference>
<evidence type="ECO:0000313" key="10">
    <source>
        <dbReference type="Proteomes" id="UP000521676"/>
    </source>
</evidence>
<evidence type="ECO:0000256" key="6">
    <source>
        <dbReference type="SAM" id="Phobius"/>
    </source>
</evidence>
<feature type="transmembrane region" description="Helical" evidence="6">
    <location>
        <begin position="312"/>
        <end position="329"/>
    </location>
</feature>
<dbReference type="GO" id="GO:0016020">
    <property type="term" value="C:membrane"/>
    <property type="evidence" value="ECO:0007669"/>
    <property type="project" value="UniProtKB-SubCell"/>
</dbReference>
<feature type="transmembrane region" description="Helical" evidence="6">
    <location>
        <begin position="506"/>
        <end position="528"/>
    </location>
</feature>
<feature type="domain" description="NADH:quinone oxidoreductase/Mrp antiporter transmembrane" evidence="7">
    <location>
        <begin position="141"/>
        <end position="429"/>
    </location>
</feature>
<sequence length="668" mass="72059">MNPFDILLPISIILPLIVGVAFFFFGWLFETEQAALASLAVLVSMVTLAGQIALGFGVASGNPSATLFSWSPLPEAKVQFAFRADILSYFFTLPLAILGFLVIIYLVARQPSAEEGEAITGGRLYGLLFLVEGSALAAFYSSDLIWLYGWLEALGLWLYLLAGPGLRGASSSRSSFYAYVVSVAGGFVILAPLLVIVSRNGGITQYTAISPSSIETLFFVLVWVGAMIKTAQFPFQAWSGSLKNLPGGAFALLMAGGILPLALYLPARLNSIAGDRLDLFKAASPLLLPVGAISVLACGWMVAKEADLIGKAAYAASAQFGFVIIALGLKQFNAAAWQFFALSLSVPILFLCGDLLQIENTPLLKKGRETPKPLERSPRYRGALIALYLLGMAVAVGLPLTPAYISRYTTLENLATQGYGFYLLVALIGLMILAIGLSNGLITFLTVERQTVDGRNLVAWIPPGMASVFGLFAIISGFSPSLASGWVEQLPTKMSAETTPTVNANFISTGWLGLIVVIGALVLFGIYLKFGSVHASPAYQGGLLFGAEEEEAQRRRESKKKSLKIYKESIPAGFDDDFFKIGTEAIKPTAPRGEIPPRLSINDYFSSFQQTARYIIRIFDTGFLGGWFGGIGLKILGFIVWVLEWMTEKFYAALAALVVILFIFLLTR</sequence>
<dbReference type="GO" id="GO:0042773">
    <property type="term" value="P:ATP synthesis coupled electron transport"/>
    <property type="evidence" value="ECO:0007669"/>
    <property type="project" value="InterPro"/>
</dbReference>
<dbReference type="InterPro" id="IPR003945">
    <property type="entry name" value="NU5C-like"/>
</dbReference>
<protein>
    <recommendedName>
        <fullName evidence="7">NADH:quinone oxidoreductase/Mrp antiporter transmembrane domain-containing protein</fullName>
    </recommendedName>
</protein>
<keyword evidence="11" id="KW-1185">Reference proteome</keyword>
<keyword evidence="3 6" id="KW-1133">Transmembrane helix</keyword>
<dbReference type="Pfam" id="PF00361">
    <property type="entry name" value="Proton_antipo_M"/>
    <property type="match status" value="1"/>
</dbReference>
<dbReference type="GO" id="GO:0012505">
    <property type="term" value="C:endomembrane system"/>
    <property type="evidence" value="ECO:0007669"/>
    <property type="project" value="UniProtKB-SubCell"/>
</dbReference>
<keyword evidence="2 5" id="KW-0812">Transmembrane</keyword>
<evidence type="ECO:0000256" key="5">
    <source>
        <dbReference type="RuleBase" id="RU000320"/>
    </source>
</evidence>
<feature type="transmembrane region" description="Helical" evidence="6">
    <location>
        <begin position="286"/>
        <end position="303"/>
    </location>
</feature>
<accession>A0A8T7LY33</accession>
<evidence type="ECO:0000259" key="7">
    <source>
        <dbReference type="Pfam" id="PF00361"/>
    </source>
</evidence>
<dbReference type="PANTHER" id="PTHR42829">
    <property type="entry name" value="NADH-UBIQUINONE OXIDOREDUCTASE CHAIN 5"/>
    <property type="match status" value="1"/>
</dbReference>
<feature type="transmembrane region" description="Helical" evidence="6">
    <location>
        <begin position="623"/>
        <end position="643"/>
    </location>
</feature>
<feature type="transmembrane region" description="Helical" evidence="6">
    <location>
        <begin position="145"/>
        <end position="164"/>
    </location>
</feature>
<reference evidence="8 10" key="1">
    <citation type="submission" date="2020-06" db="EMBL/GenBank/DDBJ databases">
        <title>Anoxygenic phototrophic Chloroflexota member uses a Type I reaction center.</title>
        <authorList>
            <person name="Tsuji J.M."/>
            <person name="Shaw N.A."/>
            <person name="Nagashima S."/>
            <person name="Venkiteswaran J."/>
            <person name="Schiff S.L."/>
            <person name="Hanada S."/>
            <person name="Tank M."/>
            <person name="Neufeld J.D."/>
        </authorList>
    </citation>
    <scope>NUCLEOTIDE SEQUENCE [LARGE SCALE GENOMIC DNA]</scope>
    <source>
        <strain evidence="8">L227-S17</strain>
    </source>
</reference>
<dbReference type="PRINTS" id="PR01434">
    <property type="entry name" value="NADHDHGNASE5"/>
</dbReference>
<dbReference type="GO" id="GO:0008137">
    <property type="term" value="F:NADH dehydrogenase (ubiquinone) activity"/>
    <property type="evidence" value="ECO:0007669"/>
    <property type="project" value="InterPro"/>
</dbReference>
<name>A0A8T7LY33_9CHLR</name>
<dbReference type="AlphaFoldDB" id="A0A8T7LY33"/>
<reference evidence="9" key="2">
    <citation type="journal article" date="2024" name="Nature">
        <title>Anoxygenic phototroph of the Chloroflexota uses a type I reaction centre.</title>
        <authorList>
            <person name="Tsuji J.M."/>
            <person name="Shaw N.A."/>
            <person name="Nagashima S."/>
            <person name="Venkiteswaran J.J."/>
            <person name="Schiff S.L."/>
            <person name="Watanabe T."/>
            <person name="Fukui M."/>
            <person name="Hanada S."/>
            <person name="Tank M."/>
            <person name="Neufeld J.D."/>
        </authorList>
    </citation>
    <scope>NUCLEOTIDE SEQUENCE</scope>
    <source>
        <strain evidence="9">L227-S17</strain>
    </source>
</reference>
<evidence type="ECO:0000313" key="8">
    <source>
        <dbReference type="EMBL" id="NWJ45182.1"/>
    </source>
</evidence>
<evidence type="ECO:0000313" key="11">
    <source>
        <dbReference type="Proteomes" id="UP001431572"/>
    </source>
</evidence>